<dbReference type="InterPro" id="IPR002880">
    <property type="entry name" value="Pyrv_Fd/Flavodoxin_OxRdtase_N"/>
</dbReference>
<dbReference type="AlphaFoldDB" id="A0A1F5E5F4"/>
<dbReference type="PANTHER" id="PTHR32154:SF20">
    <property type="entry name" value="2-OXOGLUTARATE OXIDOREDUCTASE SUBUNIT KORA"/>
    <property type="match status" value="1"/>
</dbReference>
<evidence type="ECO:0000259" key="2">
    <source>
        <dbReference type="Pfam" id="PF01855"/>
    </source>
</evidence>
<comment type="caution">
    <text evidence="3">The sequence shown here is derived from an EMBL/GenBank/DDBJ whole genome shotgun (WGS) entry which is preliminary data.</text>
</comment>
<reference evidence="3 4" key="1">
    <citation type="journal article" date="2016" name="Nat. Commun.">
        <title>Thousands of microbial genomes shed light on interconnected biogeochemical processes in an aquifer system.</title>
        <authorList>
            <person name="Anantharaman K."/>
            <person name="Brown C.T."/>
            <person name="Hug L.A."/>
            <person name="Sharon I."/>
            <person name="Castelle C.J."/>
            <person name="Probst A.J."/>
            <person name="Thomas B.C."/>
            <person name="Singh A."/>
            <person name="Wilkins M.J."/>
            <person name="Karaoz U."/>
            <person name="Brodie E.L."/>
            <person name="Williams K.H."/>
            <person name="Hubbard S.S."/>
            <person name="Banfield J.F."/>
        </authorList>
    </citation>
    <scope>NUCLEOTIDE SEQUENCE [LARGE SCALE GENOMIC DNA]</scope>
</reference>
<dbReference type="GO" id="GO:0006979">
    <property type="term" value="P:response to oxidative stress"/>
    <property type="evidence" value="ECO:0007669"/>
    <property type="project" value="TreeGrafter"/>
</dbReference>
<dbReference type="Gene3D" id="3.40.50.970">
    <property type="match status" value="1"/>
</dbReference>
<gene>
    <name evidence="3" type="ORF">A2160_04995</name>
</gene>
<evidence type="ECO:0000313" key="4">
    <source>
        <dbReference type="Proteomes" id="UP000177006"/>
    </source>
</evidence>
<protein>
    <recommendedName>
        <fullName evidence="2">Pyruvate flavodoxin/ferredoxin oxidoreductase pyrimidine binding domain-containing protein</fullName>
    </recommendedName>
</protein>
<evidence type="ECO:0000256" key="1">
    <source>
        <dbReference type="ARBA" id="ARBA00023002"/>
    </source>
</evidence>
<dbReference type="InterPro" id="IPR050722">
    <property type="entry name" value="Pyruvate:ferred/Flavod_OxRd"/>
</dbReference>
<dbReference type="Proteomes" id="UP000177006">
    <property type="component" value="Unassembled WGS sequence"/>
</dbReference>
<keyword evidence="1" id="KW-0560">Oxidoreductase</keyword>
<sequence>MPTWTGQGDLRFAIHAAQDEFPRVVLTPGDQFEAFALTKKAFVLAEKYQLPVIILVDKYLCESHKSGLPFTTQHQNQRYGFVSDPIPPGFEHYALSDSGVSPRPYLGQSGGAGLIANSYEHGSQGFASEDPGERQKMNQKRMRKFEALISDLWPLPMFGNRQAPTTLLGFGSSLGPVLEALKQLPEVNYLHFNYVWPFPSAQVKETLGKAKRIICLEENALGQLQGLVREYTGIEIKESLRKYDGRPFYPEEIIAFLGKEKRNF</sequence>
<dbReference type="SUPFAM" id="SSF52518">
    <property type="entry name" value="Thiamin diphosphate-binding fold (THDP-binding)"/>
    <property type="match status" value="1"/>
</dbReference>
<proteinExistence type="predicted"/>
<dbReference type="PANTHER" id="PTHR32154">
    <property type="entry name" value="PYRUVATE-FLAVODOXIN OXIDOREDUCTASE-RELATED"/>
    <property type="match status" value="1"/>
</dbReference>
<dbReference type="Pfam" id="PF01855">
    <property type="entry name" value="POR_N"/>
    <property type="match status" value="1"/>
</dbReference>
<dbReference type="EMBL" id="MEZK01000019">
    <property type="protein sequence ID" value="OGD62637.1"/>
    <property type="molecule type" value="Genomic_DNA"/>
</dbReference>
<dbReference type="InterPro" id="IPR029061">
    <property type="entry name" value="THDP-binding"/>
</dbReference>
<evidence type="ECO:0000313" key="3">
    <source>
        <dbReference type="EMBL" id="OGD62637.1"/>
    </source>
</evidence>
<accession>A0A1F5E5F4</accession>
<dbReference type="GO" id="GO:0016491">
    <property type="term" value="F:oxidoreductase activity"/>
    <property type="evidence" value="ECO:0007669"/>
    <property type="project" value="UniProtKB-KW"/>
</dbReference>
<dbReference type="InterPro" id="IPR009014">
    <property type="entry name" value="Transketo_C/PFOR_II"/>
</dbReference>
<feature type="domain" description="Pyruvate flavodoxin/ferredoxin oxidoreductase pyrimidine binding" evidence="2">
    <location>
        <begin position="1"/>
        <end position="89"/>
    </location>
</feature>
<organism evidence="3 4">
    <name type="scientific">Candidatus Beckwithbacteria bacterium RBG_13_42_9</name>
    <dbReference type="NCBI Taxonomy" id="1797457"/>
    <lineage>
        <taxon>Bacteria</taxon>
        <taxon>Candidatus Beckwithiibacteriota</taxon>
    </lineage>
</organism>
<dbReference type="SUPFAM" id="SSF52922">
    <property type="entry name" value="TK C-terminal domain-like"/>
    <property type="match status" value="1"/>
</dbReference>
<name>A0A1F5E5F4_9BACT</name>
<dbReference type="STRING" id="1797457.A2160_04995"/>
<dbReference type="Gene3D" id="3.40.50.920">
    <property type="match status" value="1"/>
</dbReference>